<name>A0A3G8M9J8_9HYPH</name>
<accession>A0A3G8M9J8</accession>
<dbReference type="EMBL" id="CP034086">
    <property type="protein sequence ID" value="AZG78164.1"/>
    <property type="molecule type" value="Genomic_DNA"/>
</dbReference>
<dbReference type="RefSeq" id="WP_124739755.1">
    <property type="nucleotide sequence ID" value="NZ_CP034086.1"/>
</dbReference>
<protein>
    <submittedName>
        <fullName evidence="1">Uncharacterized protein</fullName>
    </submittedName>
</protein>
<dbReference type="KEGG" id="mros:EHO51_16280"/>
<evidence type="ECO:0000313" key="1">
    <source>
        <dbReference type="EMBL" id="AZG78164.1"/>
    </source>
</evidence>
<organism evidence="1 2">
    <name type="scientific">Methylocystis rosea</name>
    <dbReference type="NCBI Taxonomy" id="173366"/>
    <lineage>
        <taxon>Bacteria</taxon>
        <taxon>Pseudomonadati</taxon>
        <taxon>Pseudomonadota</taxon>
        <taxon>Alphaproteobacteria</taxon>
        <taxon>Hyphomicrobiales</taxon>
        <taxon>Methylocystaceae</taxon>
        <taxon>Methylocystis</taxon>
    </lineage>
</organism>
<dbReference type="AlphaFoldDB" id="A0A3G8M9J8"/>
<gene>
    <name evidence="1" type="ORF">EHO51_16280</name>
</gene>
<sequence length="755" mass="82104">MDVVKFNEAEVAEPDDWTNIGLNARASEDALVAGAIDYPTHWADFTVSNPNALELIVSPGTLFSEGKLYRNAVQTTINIQQYLPIVAGDNRFLALLADGAVETTTEERLFETDAETEATIAQQAPKVEKRKIDFTVAFGATSPTPLKPAIPANRCCIAWVELSPIGVVAIEPNHAARVKTLYEHEGRLVSVEGEIGQISASVRTIKTDIANIQARLGDIPSPAIVRQMKRSIAQLLVGSSVPPEALAYDYDPGLVGDKWDHVHASWLARVHEGVRFAYAAERDMQLALIDDEASNIRKSGNLLLPEWTEETRLEVAGDGGSVNIAGAVHTIVDAIQKTLSRSVTEYGPTVTTCENVAEWANYSIGKNVGAIFSYGGEDFEIIAAAPSGHGIYRWISVRKIITRQIIETYWEYVTSTVGLNGSIHGQQWLNTQPSVLTSVDLNFTLKAASGPVHLLVCECFEHGAPNFSAVIARVEKQPEDLVLGWNKFALAPTLLDGGKRYAWVTVTTGNHALATVSGNAFAQGSRFICSDGVWAQPLTDSDFAFRLNCAKFARTRTTFDFQPLTLDGGMTEIRLLHAGWEAAGTKLAWEIKVPSIPNAQWRPLTLDNADGADDLNGLPALVQLRAVFMGTTDLQPALVLDAYARGMTFRNRGDFVAISAVINFGVATTTVQTDSVIDAFEPVKHTAAPKLVIGATIYTPSVTTITDEDSDNGLRRRILATFTVPSTTTARYRLDMTTTEVTDIPFLQNRAVYAL</sequence>
<dbReference type="Proteomes" id="UP000273982">
    <property type="component" value="Chromosome"/>
</dbReference>
<evidence type="ECO:0000313" key="2">
    <source>
        <dbReference type="Proteomes" id="UP000273982"/>
    </source>
</evidence>
<proteinExistence type="predicted"/>
<reference evidence="1 2" key="1">
    <citation type="submission" date="2018-11" db="EMBL/GenBank/DDBJ databases">
        <title>Genome squencing of methanotrophic bacteria isolated from alkaline groundwater in Korea.</title>
        <authorList>
            <person name="Nguyen L.N."/>
        </authorList>
    </citation>
    <scope>NUCLEOTIDE SEQUENCE [LARGE SCALE GENOMIC DNA]</scope>
    <source>
        <strain evidence="1 2">GW6</strain>
    </source>
</reference>